<feature type="region of interest" description="Disordered" evidence="1">
    <location>
        <begin position="1"/>
        <end position="23"/>
    </location>
</feature>
<accession>A0AAD5HGH4</accession>
<reference evidence="2" key="2">
    <citation type="journal article" date="2022" name="Proc. Natl. Acad. Sci. U.S.A.">
        <title>Diploid-dominant life cycles characterize the early evolution of Fungi.</title>
        <authorList>
            <person name="Amses K.R."/>
            <person name="Simmons D.R."/>
            <person name="Longcore J.E."/>
            <person name="Mondo S.J."/>
            <person name="Seto K."/>
            <person name="Jeronimo G.H."/>
            <person name="Bonds A.E."/>
            <person name="Quandt C.A."/>
            <person name="Davis W.J."/>
            <person name="Chang Y."/>
            <person name="Federici B.A."/>
            <person name="Kuo A."/>
            <person name="LaButti K."/>
            <person name="Pangilinan J."/>
            <person name="Andreopoulos W."/>
            <person name="Tritt A."/>
            <person name="Riley R."/>
            <person name="Hundley H."/>
            <person name="Johnson J."/>
            <person name="Lipzen A."/>
            <person name="Barry K."/>
            <person name="Lang B.F."/>
            <person name="Cuomo C.A."/>
            <person name="Buchler N.E."/>
            <person name="Grigoriev I.V."/>
            <person name="Spatafora J.W."/>
            <person name="Stajich J.E."/>
            <person name="James T.Y."/>
        </authorList>
    </citation>
    <scope>NUCLEOTIDE SEQUENCE</scope>
    <source>
        <strain evidence="2">AG</strain>
    </source>
</reference>
<dbReference type="RefSeq" id="XP_051446077.1">
    <property type="nucleotide sequence ID" value="XM_051587931.1"/>
</dbReference>
<feature type="compositionally biased region" description="Polar residues" evidence="1">
    <location>
        <begin position="14"/>
        <end position="23"/>
    </location>
</feature>
<sequence length="399" mass="44192">MTHASMAFKKRNRSTSNASSIQPDPSRILVSKLNKLRSTSLAIFSKLTNSVNINATSTRSTYLRRERSFSLVTTGTDHRNLDTLVRDPRLLDRVSRYRSSQINLRSNSSIDEKHILTVSNDHSDMKRYDEAMQRAARDASMKADRLQVPTPHFALQRAGLSHNANPDLTVKSEELTAREFADMTGIKIISDDQDDDNYQVIDKVETRGSGLTADVLHQSSILSGSSIHSAETHAWSIKSKPQIWDSGFWQKPDGCHQQLPIPIQADCTKIDDKPRPPTTKDSSSSSEDTTSTMLSVLFSCKTSSSCASSIDSEPLSCSPGRTAVNDAEEPPFISQLRRTSCTSAIKRNDQGGVVIKKGRFHICLGDTQDTQIPTTDEECIKWKRKSMATTACADDNTHA</sequence>
<dbReference type="GeneID" id="75913276"/>
<proteinExistence type="predicted"/>
<evidence type="ECO:0000313" key="2">
    <source>
        <dbReference type="EMBL" id="KAI8581073.1"/>
    </source>
</evidence>
<feature type="region of interest" description="Disordered" evidence="1">
    <location>
        <begin position="266"/>
        <end position="290"/>
    </location>
</feature>
<evidence type="ECO:0000313" key="3">
    <source>
        <dbReference type="Proteomes" id="UP001206595"/>
    </source>
</evidence>
<name>A0AAD5HGH4_UMBRA</name>
<gene>
    <name evidence="2" type="ORF">K450DRAFT_234498</name>
</gene>
<feature type="compositionally biased region" description="Low complexity" evidence="1">
    <location>
        <begin position="279"/>
        <end position="290"/>
    </location>
</feature>
<reference evidence="2" key="1">
    <citation type="submission" date="2021-06" db="EMBL/GenBank/DDBJ databases">
        <authorList>
            <consortium name="DOE Joint Genome Institute"/>
            <person name="Mondo S.J."/>
            <person name="Amses K.R."/>
            <person name="Simmons D.R."/>
            <person name="Longcore J.E."/>
            <person name="Seto K."/>
            <person name="Alves G.H."/>
            <person name="Bonds A.E."/>
            <person name="Quandt C.A."/>
            <person name="Davis W.J."/>
            <person name="Chang Y."/>
            <person name="Letcher P.M."/>
            <person name="Powell M.J."/>
            <person name="Kuo A."/>
            <person name="Labutti K."/>
            <person name="Pangilinan J."/>
            <person name="Andreopoulos W."/>
            <person name="Tritt A."/>
            <person name="Riley R."/>
            <person name="Hundley H."/>
            <person name="Johnson J."/>
            <person name="Lipzen A."/>
            <person name="Barry K."/>
            <person name="Berbee M.L."/>
            <person name="Buchler N.E."/>
            <person name="Grigoriev I.V."/>
            <person name="Spatafora J.W."/>
            <person name="Stajich J.E."/>
            <person name="James T.Y."/>
        </authorList>
    </citation>
    <scope>NUCLEOTIDE SEQUENCE</scope>
    <source>
        <strain evidence="2">AG</strain>
    </source>
</reference>
<protein>
    <submittedName>
        <fullName evidence="2">Uncharacterized protein</fullName>
    </submittedName>
</protein>
<dbReference type="EMBL" id="MU620908">
    <property type="protein sequence ID" value="KAI8581073.1"/>
    <property type="molecule type" value="Genomic_DNA"/>
</dbReference>
<dbReference type="Proteomes" id="UP001206595">
    <property type="component" value="Unassembled WGS sequence"/>
</dbReference>
<evidence type="ECO:0000256" key="1">
    <source>
        <dbReference type="SAM" id="MobiDB-lite"/>
    </source>
</evidence>
<organism evidence="2 3">
    <name type="scientific">Umbelopsis ramanniana AG</name>
    <dbReference type="NCBI Taxonomy" id="1314678"/>
    <lineage>
        <taxon>Eukaryota</taxon>
        <taxon>Fungi</taxon>
        <taxon>Fungi incertae sedis</taxon>
        <taxon>Mucoromycota</taxon>
        <taxon>Mucoromycotina</taxon>
        <taxon>Umbelopsidomycetes</taxon>
        <taxon>Umbelopsidales</taxon>
        <taxon>Umbelopsidaceae</taxon>
        <taxon>Umbelopsis</taxon>
    </lineage>
</organism>
<comment type="caution">
    <text evidence="2">The sequence shown here is derived from an EMBL/GenBank/DDBJ whole genome shotgun (WGS) entry which is preliminary data.</text>
</comment>
<keyword evidence="3" id="KW-1185">Reference proteome</keyword>
<dbReference type="AlphaFoldDB" id="A0AAD5HGH4"/>